<dbReference type="Gene3D" id="3.20.20.30">
    <property type="entry name" value="Luciferase-like domain"/>
    <property type="match status" value="1"/>
</dbReference>
<dbReference type="Proteomes" id="UP001623041">
    <property type="component" value="Unassembled WGS sequence"/>
</dbReference>
<evidence type="ECO:0000313" key="1">
    <source>
        <dbReference type="EMBL" id="MFK9094849.1"/>
    </source>
</evidence>
<evidence type="ECO:0000313" key="2">
    <source>
        <dbReference type="Proteomes" id="UP001623041"/>
    </source>
</evidence>
<dbReference type="EMBL" id="JBJHQH010000028">
    <property type="protein sequence ID" value="MFK9094849.1"/>
    <property type="molecule type" value="Genomic_DNA"/>
</dbReference>
<accession>A0ABW8RMU2</accession>
<organism evidence="1 2">
    <name type="scientific">Bacillus salipaludis</name>
    <dbReference type="NCBI Taxonomy" id="2547811"/>
    <lineage>
        <taxon>Bacteria</taxon>
        <taxon>Bacillati</taxon>
        <taxon>Bacillota</taxon>
        <taxon>Bacilli</taxon>
        <taxon>Bacillales</taxon>
        <taxon>Bacillaceae</taxon>
        <taxon>Bacillus</taxon>
    </lineage>
</organism>
<proteinExistence type="predicted"/>
<dbReference type="InterPro" id="IPR036661">
    <property type="entry name" value="Luciferase-like_sf"/>
</dbReference>
<comment type="caution">
    <text evidence="1">The sequence shown here is derived from an EMBL/GenBank/DDBJ whole genome shotgun (WGS) entry which is preliminary data.</text>
</comment>
<keyword evidence="2" id="KW-1185">Reference proteome</keyword>
<dbReference type="RefSeq" id="WP_406583298.1">
    <property type="nucleotide sequence ID" value="NZ_JBJHQH010000028.1"/>
</dbReference>
<sequence length="74" mass="8507">MSRADFEQLTSQDTALFVGSPQIIEKILRQYELFEHQRFMAQIDIGVLPFRKVTEGIVLLATEIVPIVRNETSK</sequence>
<reference evidence="1 2" key="1">
    <citation type="submission" date="2024-11" db="EMBL/GenBank/DDBJ databases">
        <authorList>
            <person name="Lucas J.A."/>
        </authorList>
    </citation>
    <scope>NUCLEOTIDE SEQUENCE [LARGE SCALE GENOMIC DNA]</scope>
    <source>
        <strain evidence="1 2">Z 5.4</strain>
    </source>
</reference>
<dbReference type="SUPFAM" id="SSF51679">
    <property type="entry name" value="Bacterial luciferase-like"/>
    <property type="match status" value="1"/>
</dbReference>
<protein>
    <submittedName>
        <fullName evidence="1">Uncharacterized protein</fullName>
    </submittedName>
</protein>
<name>A0ABW8RMU2_9BACI</name>
<gene>
    <name evidence="1" type="ORF">ACJEBI_25665</name>
</gene>